<dbReference type="InterPro" id="IPR013655">
    <property type="entry name" value="PAS_fold_3"/>
</dbReference>
<organism evidence="9 10">
    <name type="scientific">Rugamonas brunnea</name>
    <dbReference type="NCBI Taxonomy" id="2758569"/>
    <lineage>
        <taxon>Bacteria</taxon>
        <taxon>Pseudomonadati</taxon>
        <taxon>Pseudomonadota</taxon>
        <taxon>Betaproteobacteria</taxon>
        <taxon>Burkholderiales</taxon>
        <taxon>Oxalobacteraceae</taxon>
        <taxon>Telluria group</taxon>
        <taxon>Rugamonas</taxon>
    </lineage>
</organism>
<dbReference type="SUPFAM" id="SSF58104">
    <property type="entry name" value="Methyl-accepting chemotaxis protein (MCP) signaling domain"/>
    <property type="match status" value="1"/>
</dbReference>
<dbReference type="AlphaFoldDB" id="A0A7W2EN58"/>
<keyword evidence="2" id="KW-0488">Methylation</keyword>
<evidence type="ECO:0000259" key="7">
    <source>
        <dbReference type="PROSITE" id="PS50112"/>
    </source>
</evidence>
<reference evidence="9 10" key="1">
    <citation type="submission" date="2020-07" db="EMBL/GenBank/DDBJ databases">
        <title>Novel species isolated from subtropical streams in China.</title>
        <authorList>
            <person name="Lu H."/>
        </authorList>
    </citation>
    <scope>NUCLEOTIDE SEQUENCE [LARGE SCALE GENOMIC DNA]</scope>
    <source>
        <strain evidence="9 10">LX20W</strain>
    </source>
</reference>
<dbReference type="SMART" id="SM00304">
    <property type="entry name" value="HAMP"/>
    <property type="match status" value="1"/>
</dbReference>
<dbReference type="Proteomes" id="UP000534388">
    <property type="component" value="Unassembled WGS sequence"/>
</dbReference>
<evidence type="ECO:0000313" key="10">
    <source>
        <dbReference type="Proteomes" id="UP000534388"/>
    </source>
</evidence>
<name>A0A7W2EN58_9BURK</name>
<dbReference type="Gene3D" id="1.10.287.950">
    <property type="entry name" value="Methyl-accepting chemotaxis protein"/>
    <property type="match status" value="1"/>
</dbReference>
<keyword evidence="10" id="KW-1185">Reference proteome</keyword>
<dbReference type="FunFam" id="1.10.287.950:FF:000001">
    <property type="entry name" value="Methyl-accepting chemotaxis sensory transducer"/>
    <property type="match status" value="1"/>
</dbReference>
<dbReference type="CDD" id="cd11386">
    <property type="entry name" value="MCP_signal"/>
    <property type="match status" value="1"/>
</dbReference>
<comment type="subcellular location">
    <subcellularLocation>
        <location evidence="1">Membrane</location>
    </subcellularLocation>
</comment>
<feature type="domain" description="PAS" evidence="7">
    <location>
        <begin position="34"/>
        <end position="85"/>
    </location>
</feature>
<keyword evidence="5" id="KW-0472">Membrane</keyword>
<dbReference type="PROSITE" id="PS50885">
    <property type="entry name" value="HAMP"/>
    <property type="match status" value="1"/>
</dbReference>
<dbReference type="SUPFAM" id="SSF55785">
    <property type="entry name" value="PYP-like sensor domain (PAS domain)"/>
    <property type="match status" value="1"/>
</dbReference>
<evidence type="ECO:0000256" key="1">
    <source>
        <dbReference type="ARBA" id="ARBA00004370"/>
    </source>
</evidence>
<dbReference type="SMART" id="SM00283">
    <property type="entry name" value="MA"/>
    <property type="match status" value="1"/>
</dbReference>
<dbReference type="GO" id="GO:0006935">
    <property type="term" value="P:chemotaxis"/>
    <property type="evidence" value="ECO:0007669"/>
    <property type="project" value="TreeGrafter"/>
</dbReference>
<dbReference type="CDD" id="cd00130">
    <property type="entry name" value="PAS"/>
    <property type="match status" value="1"/>
</dbReference>
<dbReference type="CDD" id="cd06225">
    <property type="entry name" value="HAMP"/>
    <property type="match status" value="1"/>
</dbReference>
<dbReference type="Pfam" id="PF00672">
    <property type="entry name" value="HAMP"/>
    <property type="match status" value="1"/>
</dbReference>
<evidence type="ECO:0000256" key="5">
    <source>
        <dbReference type="SAM" id="Phobius"/>
    </source>
</evidence>
<dbReference type="InterPro" id="IPR035965">
    <property type="entry name" value="PAS-like_dom_sf"/>
</dbReference>
<evidence type="ECO:0000313" key="9">
    <source>
        <dbReference type="EMBL" id="MBA5635567.1"/>
    </source>
</evidence>
<dbReference type="GO" id="GO:0004888">
    <property type="term" value="F:transmembrane signaling receptor activity"/>
    <property type="evidence" value="ECO:0007669"/>
    <property type="project" value="TreeGrafter"/>
</dbReference>
<dbReference type="PROSITE" id="PS50112">
    <property type="entry name" value="PAS"/>
    <property type="match status" value="1"/>
</dbReference>
<dbReference type="Pfam" id="PF00015">
    <property type="entry name" value="MCPsignal"/>
    <property type="match status" value="1"/>
</dbReference>
<protein>
    <submittedName>
        <fullName evidence="9">PAS domain S-box protein</fullName>
    </submittedName>
</protein>
<dbReference type="InterPro" id="IPR051310">
    <property type="entry name" value="MCP_chemotaxis"/>
</dbReference>
<dbReference type="InterPro" id="IPR004089">
    <property type="entry name" value="MCPsignal_dom"/>
</dbReference>
<comment type="caution">
    <text evidence="9">The sequence shown here is derived from an EMBL/GenBank/DDBJ whole genome shotgun (WGS) entry which is preliminary data.</text>
</comment>
<dbReference type="Gene3D" id="3.30.450.20">
    <property type="entry name" value="PAS domain"/>
    <property type="match status" value="1"/>
</dbReference>
<evidence type="ECO:0000259" key="8">
    <source>
        <dbReference type="PROSITE" id="PS50885"/>
    </source>
</evidence>
<sequence length="572" mass="59901">MTYSISTTPIAGRQRQNGGEYVLSESDLIISKTDLKGHFTYVNPDCVRISGYSAEELIGAHQSIMRHPDMPKALAEDFWRTLSSGKTWVGMMKNQTKSGGYYWVETNAAPMLEDGKLVGYVSIRIKPAAQQIRAAEVAYRALNSGSKHMEIREGKAMVRTLSARLNPFRKMTIKARLSAAGGGLAVLSLVTAALAWPSAGGGAGPGPGGYWASITATVCALTALALIPLLYRGILLPLRQAKAAIECMSAGDLSGKIEADGYDELAAVMQALRILQTNIKLLVGQIQEATVQVNQGASEIAAGNADLAGRTEAQASALEETASVMEQLTQTVRQNADHARDANKLVVAACDSASQGKAAVGEVVGKMGQIQSSAHQITDIIGVIDGIAFQTNILALNAAVEAARAGEQGRGFAVVAAEVRTLAQRSAAAAQQIKGLIGEAVGQVEQGGQLADAAGNVMSGIAQSIDRSATIMGEISDASVEQSQGIAQVNQTVAQLDAMTQQNSALVEQAAAGAENMRQQAVRLGNLVNVFRLVARDNVSAMAARQLPPKQRDRGIESAAQLMVKAGAAGRA</sequence>
<dbReference type="Pfam" id="PF08447">
    <property type="entry name" value="PAS_3"/>
    <property type="match status" value="1"/>
</dbReference>
<keyword evidence="4" id="KW-0807">Transducer</keyword>
<dbReference type="PROSITE" id="PS50111">
    <property type="entry name" value="CHEMOTAXIS_TRANSDUC_2"/>
    <property type="match status" value="1"/>
</dbReference>
<comment type="similarity">
    <text evidence="3">Belongs to the methyl-accepting chemotaxis (MCP) protein family.</text>
</comment>
<evidence type="ECO:0000256" key="4">
    <source>
        <dbReference type="PROSITE-ProRule" id="PRU00284"/>
    </source>
</evidence>
<dbReference type="GO" id="GO:0005886">
    <property type="term" value="C:plasma membrane"/>
    <property type="evidence" value="ECO:0007669"/>
    <property type="project" value="TreeGrafter"/>
</dbReference>
<evidence type="ECO:0000259" key="6">
    <source>
        <dbReference type="PROSITE" id="PS50111"/>
    </source>
</evidence>
<dbReference type="SMART" id="SM00091">
    <property type="entry name" value="PAS"/>
    <property type="match status" value="1"/>
</dbReference>
<feature type="transmembrane region" description="Helical" evidence="5">
    <location>
        <begin position="208"/>
        <end position="231"/>
    </location>
</feature>
<dbReference type="PANTHER" id="PTHR43531">
    <property type="entry name" value="PROTEIN ICFG"/>
    <property type="match status" value="1"/>
</dbReference>
<dbReference type="NCBIfam" id="TIGR00229">
    <property type="entry name" value="sensory_box"/>
    <property type="match status" value="1"/>
</dbReference>
<dbReference type="InterPro" id="IPR003660">
    <property type="entry name" value="HAMP_dom"/>
</dbReference>
<keyword evidence="5" id="KW-1133">Transmembrane helix</keyword>
<evidence type="ECO:0000256" key="3">
    <source>
        <dbReference type="ARBA" id="ARBA00029447"/>
    </source>
</evidence>
<feature type="transmembrane region" description="Helical" evidence="5">
    <location>
        <begin position="177"/>
        <end position="196"/>
    </location>
</feature>
<dbReference type="RefSeq" id="WP_182159052.1">
    <property type="nucleotide sequence ID" value="NZ_JACEZT010000001.1"/>
</dbReference>
<evidence type="ECO:0000256" key="2">
    <source>
        <dbReference type="ARBA" id="ARBA00022481"/>
    </source>
</evidence>
<dbReference type="PANTHER" id="PTHR43531:SF14">
    <property type="entry name" value="METHYL-ACCEPTING CHEMOTAXIS PROTEIN I-RELATED"/>
    <property type="match status" value="1"/>
</dbReference>
<dbReference type="EMBL" id="JACEZT010000001">
    <property type="protein sequence ID" value="MBA5635567.1"/>
    <property type="molecule type" value="Genomic_DNA"/>
</dbReference>
<dbReference type="InterPro" id="IPR000014">
    <property type="entry name" value="PAS"/>
</dbReference>
<gene>
    <name evidence="9" type="ORF">H3H37_00615</name>
</gene>
<proteinExistence type="inferred from homology"/>
<dbReference type="GO" id="GO:0007165">
    <property type="term" value="P:signal transduction"/>
    <property type="evidence" value="ECO:0007669"/>
    <property type="project" value="UniProtKB-KW"/>
</dbReference>
<keyword evidence="5" id="KW-0812">Transmembrane</keyword>
<accession>A0A7W2EN58</accession>
<feature type="domain" description="Methyl-accepting transducer" evidence="6">
    <location>
        <begin position="289"/>
        <end position="518"/>
    </location>
</feature>
<feature type="domain" description="HAMP" evidence="8">
    <location>
        <begin position="232"/>
        <end position="284"/>
    </location>
</feature>